<dbReference type="GO" id="GO:0042078">
    <property type="term" value="P:germ-line stem cell division"/>
    <property type="evidence" value="ECO:0007669"/>
    <property type="project" value="TreeGrafter"/>
</dbReference>
<dbReference type="GO" id="GO:0007283">
    <property type="term" value="P:spermatogenesis"/>
    <property type="evidence" value="ECO:0007669"/>
    <property type="project" value="UniProtKB-KW"/>
</dbReference>
<dbReference type="PROSITE" id="PS50304">
    <property type="entry name" value="TUDOR"/>
    <property type="match status" value="1"/>
</dbReference>
<evidence type="ECO:0000256" key="1">
    <source>
        <dbReference type="ARBA" id="ARBA00012552"/>
    </source>
</evidence>
<dbReference type="GO" id="GO:0005524">
    <property type="term" value="F:ATP binding"/>
    <property type="evidence" value="ECO:0007669"/>
    <property type="project" value="UniProtKB-KW"/>
</dbReference>
<feature type="compositionally biased region" description="Basic and acidic residues" evidence="13">
    <location>
        <begin position="302"/>
        <end position="311"/>
    </location>
</feature>
<feature type="domain" description="Tudor" evidence="14">
    <location>
        <begin position="1348"/>
        <end position="1407"/>
    </location>
</feature>
<keyword evidence="7" id="KW-0347">Helicase</keyword>
<dbReference type="Gene3D" id="3.40.50.300">
    <property type="entry name" value="P-loop containing nucleotide triphosphate hydrolases"/>
    <property type="match status" value="2"/>
</dbReference>
<evidence type="ECO:0000256" key="5">
    <source>
        <dbReference type="ARBA" id="ARBA00022782"/>
    </source>
</evidence>
<evidence type="ECO:0000256" key="8">
    <source>
        <dbReference type="ARBA" id="ARBA00022840"/>
    </source>
</evidence>
<keyword evidence="9" id="KW-0744">Spermatogenesis</keyword>
<evidence type="ECO:0000256" key="12">
    <source>
        <dbReference type="ARBA" id="ARBA00047984"/>
    </source>
</evidence>
<evidence type="ECO:0000259" key="14">
    <source>
        <dbReference type="PROSITE" id="PS50304"/>
    </source>
</evidence>
<dbReference type="InterPro" id="IPR002999">
    <property type="entry name" value="Tudor"/>
</dbReference>
<dbReference type="Pfam" id="PF00567">
    <property type="entry name" value="TUDOR"/>
    <property type="match status" value="1"/>
</dbReference>
<dbReference type="GO" id="GO:0016787">
    <property type="term" value="F:hydrolase activity"/>
    <property type="evidence" value="ECO:0007669"/>
    <property type="project" value="UniProtKB-KW"/>
</dbReference>
<keyword evidence="3" id="KW-0677">Repeat</keyword>
<feature type="compositionally biased region" description="Acidic residues" evidence="13">
    <location>
        <begin position="1518"/>
        <end position="1531"/>
    </location>
</feature>
<evidence type="ECO:0000313" key="17">
    <source>
        <dbReference type="Proteomes" id="UP000653454"/>
    </source>
</evidence>
<feature type="compositionally biased region" description="Basic residues" evidence="13">
    <location>
        <begin position="337"/>
        <end position="348"/>
    </location>
</feature>
<dbReference type="InterPro" id="IPR027417">
    <property type="entry name" value="P-loop_NTPase"/>
</dbReference>
<proteinExistence type="predicted"/>
<feature type="domain" description="CS" evidence="15">
    <location>
        <begin position="1704"/>
        <end position="1790"/>
    </location>
</feature>
<dbReference type="InterPro" id="IPR014001">
    <property type="entry name" value="Helicase_ATP-bd"/>
</dbReference>
<keyword evidence="17" id="KW-1185">Reference proteome</keyword>
<dbReference type="EMBL" id="CAJHNJ030000177">
    <property type="protein sequence ID" value="CAG9137042.1"/>
    <property type="molecule type" value="Genomic_DNA"/>
</dbReference>
<evidence type="ECO:0000256" key="2">
    <source>
        <dbReference type="ARBA" id="ARBA00022473"/>
    </source>
</evidence>
<dbReference type="GO" id="GO:0003724">
    <property type="term" value="F:RNA helicase activity"/>
    <property type="evidence" value="ECO:0007669"/>
    <property type="project" value="UniProtKB-EC"/>
</dbReference>
<dbReference type="SUPFAM" id="SSF52540">
    <property type="entry name" value="P-loop containing nucleoside triphosphate hydrolases"/>
    <property type="match status" value="2"/>
</dbReference>
<dbReference type="Pfam" id="PF00270">
    <property type="entry name" value="DEAD"/>
    <property type="match status" value="1"/>
</dbReference>
<dbReference type="GO" id="GO:0051321">
    <property type="term" value="P:meiotic cell cycle"/>
    <property type="evidence" value="ECO:0007669"/>
    <property type="project" value="UniProtKB-KW"/>
</dbReference>
<dbReference type="GO" id="GO:0031047">
    <property type="term" value="P:regulatory ncRNA-mediated gene silencing"/>
    <property type="evidence" value="ECO:0007669"/>
    <property type="project" value="UniProtKB-KW"/>
</dbReference>
<gene>
    <name evidence="16" type="ORF">PLXY2_LOCUS15295</name>
</gene>
<dbReference type="SMART" id="SM00333">
    <property type="entry name" value="TUDOR"/>
    <property type="match status" value="1"/>
</dbReference>
<dbReference type="InterPro" id="IPR011545">
    <property type="entry name" value="DEAD/DEAH_box_helicase_dom"/>
</dbReference>
<dbReference type="GO" id="GO:0005737">
    <property type="term" value="C:cytoplasm"/>
    <property type="evidence" value="ECO:0007669"/>
    <property type="project" value="UniProtKB-ARBA"/>
</dbReference>
<dbReference type="Gene3D" id="2.30.30.140">
    <property type="match status" value="1"/>
</dbReference>
<dbReference type="InterPro" id="IPR035437">
    <property type="entry name" value="SNase_OB-fold_sf"/>
</dbReference>
<keyword evidence="6" id="KW-0378">Hydrolase</keyword>
<dbReference type="PANTHER" id="PTHR22655:SF2">
    <property type="entry name" value="ATP-DEPENDENT RNA HELICASE TDRD12-RELATED"/>
    <property type="match status" value="1"/>
</dbReference>
<protein>
    <recommendedName>
        <fullName evidence="1">RNA helicase</fullName>
        <ecNumber evidence="1">3.6.4.13</ecNumber>
    </recommendedName>
</protein>
<dbReference type="CDD" id="cd20435">
    <property type="entry name" value="Tudor_TDRD12_rpt2"/>
    <property type="match status" value="1"/>
</dbReference>
<keyword evidence="5" id="KW-0221">Differentiation</keyword>
<dbReference type="Proteomes" id="UP000653454">
    <property type="component" value="Unassembled WGS sequence"/>
</dbReference>
<evidence type="ECO:0000256" key="3">
    <source>
        <dbReference type="ARBA" id="ARBA00022737"/>
    </source>
</evidence>
<reference evidence="16" key="1">
    <citation type="submission" date="2020-11" db="EMBL/GenBank/DDBJ databases">
        <authorList>
            <person name="Whiteford S."/>
        </authorList>
    </citation>
    <scope>NUCLEOTIDE SEQUENCE</scope>
</reference>
<dbReference type="Gene3D" id="2.60.40.790">
    <property type="match status" value="1"/>
</dbReference>
<dbReference type="EC" id="3.6.4.13" evidence="1"/>
<sequence length="1857" mass="212130">MGSERYRVEVLHYLNPHLIWVEVVKPPDSRQSCSDFHFEQIGVYGILPLQYTIDIVEVSLKPMKSDEWQPTIRETMRQVIEEADEVWFSMVHIDRRNSIFDTNIHKYGEIVIKTKSGEYRDLSTILTSTNFAYADECAFLNELSNFKLKTTLSDSEVQKVIRQLEKSYTKKKHPKNHWEKSVKSHTSVFQMQQNFEASLTQTNIQHHNKLSKLVNDSIEEVIEKKRDDFKLCKDIDEVSIGRTKEPSKELTNKQKLSIVAKRLNLMKRGAVKNSDTETAARYHHEGDDDFDDLDAPANRPQSKREDFGKKHSELARKEVADNSFEEYPPVDYGVPKMPKKSKKTKPSPKKIISYDEKTERLIAFGPPEFDKNKLCPIAVPKDTMMNKATEDQNKDEEGAAEIGTTRDGLAGLDSEVNFPINHAKYKSYGNSNLSNNVVNKNAEPVLTVPLQVPVNDETLNKSNSDADCSSVSSDSVFNKKSKVMSSALMKKLMLHKKVQSSDDKSTNGDDSDNETTLSCIVQRLKLNEPAQTPIENVTTRASNVVSEPNHVNPFKNTDPSISRFVDKLVSPVLMVHSKQNHRIQPDYELRDLPFSPAIFSVLSEMSIKRPMMLQTVTWKTILKGFSLFMVSPKDSGKTMGYTPAVCRLVADYDPSDVPDSLGPICIIVCATALSVVEVERQCRRFLGQSKKVISCYAGVDERHVTTSLLNGCDIFICTPSALVRRLNMADFGVDLRRLATFVFEDCERLNEVFTNEIKFFLIKIKEMLKNRANKVLKVQFILASRIWCDFMELLAKKAAKPVICIGSFQECVLYSKTNMSVSFVKKENKLEYALEFVKSIDTSKRTVIVCRFDEEVQAVADMLRKHKYNLFSADSTMTVEDLSSLCYKWAEYEEAAMGPILVCCDGNLTHLNITDAHFLLHYSLPSLFSMFSRRFAVLIDHYPSMFKETTECVKVKMLLEDTNVEQLPKILHFIKRCTNEVPESLDAICKEVLSERDKLKATNLVPFCDNTLALGDCPDFWNCQERHALFVEHDKPDDWVPKTGLITFSILYYHTAVAYSARLIASTVNGRTEEYPRTYVNLSLKMGMYFSKESNRQLHGIPQVGDICAVAQKINFFERCQVVKVLSRYEKNNNPKFVLVRLMDEERFCKARDIDLFHLPDNFRQVNTHVVHVKLANIQPKDKDITFSYLAKDQLRKLTENHHDIFMRANIALTIGNTVLVENLEACQDLPAMRQVVVRYNFKEELMKAHALSNPDHVPKLQELCKRDGLDTKPSVEEQQVTTVTAKQQFNTRWAHLESDDINLVYFASAENPDKFFVRLEKFVDCLELLSKDVQKYVNSQKHEPLSSVEENDIVLAKFPDDSLYYRARVESVLKSGKVRCFFVDHGDWRDVSTNDLVPITEDFVNRMPFQAIECRLIGIRPGGDQWTEFSTNWFCDQCFEGSSDQLKELYVKYFTKQKAESTGGHKYGVAVVDTTTDQDIVINRLMVDFNLAQEDDDEIIYLDELDFKRKEQPKSDSDDDLDIEQEEEEINSPVLASEVSEAEPAPSLKEVAEPEIDNKIVAKNNLKTDDKIVASNSLSNVFMKQPIRSVPLVSSDNSEDEWDVQMSPAAIQAMFKMCTTNEPPTETKVVHKNIPAIAAAKNISEGSTCSSQNSEYEIVPSPRKMLEELDSDDLTSPEHTEVMKNTPLQTPIKDDSFVHIDPLKKPKLVWRQNKTHISIKIELIGVEEYKLDINSRSLKFATTIHDTDYGFEFDLYGGVDVAKSSHASKGLYIFVKLSKLLKKTWLSLTKDGAIKKWIVYDPDSIDASSDEDDEITIKKERDRIIESTHYSVSDDDDEDDNLIDDMTFRHRYSNNE</sequence>
<evidence type="ECO:0000256" key="4">
    <source>
        <dbReference type="ARBA" id="ARBA00022741"/>
    </source>
</evidence>
<dbReference type="InterPro" id="IPR007052">
    <property type="entry name" value="CS_dom"/>
</dbReference>
<keyword evidence="8" id="KW-0067">ATP-binding</keyword>
<organism evidence="16 17">
    <name type="scientific">Plutella xylostella</name>
    <name type="common">Diamondback moth</name>
    <name type="synonym">Plutella maculipennis</name>
    <dbReference type="NCBI Taxonomy" id="51655"/>
    <lineage>
        <taxon>Eukaryota</taxon>
        <taxon>Metazoa</taxon>
        <taxon>Ecdysozoa</taxon>
        <taxon>Arthropoda</taxon>
        <taxon>Hexapoda</taxon>
        <taxon>Insecta</taxon>
        <taxon>Pterygota</taxon>
        <taxon>Neoptera</taxon>
        <taxon>Endopterygota</taxon>
        <taxon>Lepidoptera</taxon>
        <taxon>Glossata</taxon>
        <taxon>Ditrysia</taxon>
        <taxon>Yponomeutoidea</taxon>
        <taxon>Plutellidae</taxon>
        <taxon>Plutella</taxon>
    </lineage>
</organism>
<dbReference type="PANTHER" id="PTHR22655">
    <property type="entry name" value="ATP-DEPENDENT RNA HELICASE TDRD12-RELATED"/>
    <property type="match status" value="1"/>
</dbReference>
<keyword evidence="11" id="KW-0469">Meiosis</keyword>
<evidence type="ECO:0000259" key="15">
    <source>
        <dbReference type="PROSITE" id="PS51203"/>
    </source>
</evidence>
<evidence type="ECO:0000313" key="16">
    <source>
        <dbReference type="EMBL" id="CAG9137042.1"/>
    </source>
</evidence>
<comment type="caution">
    <text evidence="16">The sequence shown here is derived from an EMBL/GenBank/DDBJ whole genome shotgun (WGS) entry which is preliminary data.</text>
</comment>
<dbReference type="SUPFAM" id="SSF63748">
    <property type="entry name" value="Tudor/PWWP/MBT"/>
    <property type="match status" value="1"/>
</dbReference>
<accession>A0A8S4GDR8</accession>
<dbReference type="PROSITE" id="PS51203">
    <property type="entry name" value="CS"/>
    <property type="match status" value="1"/>
</dbReference>
<evidence type="ECO:0000256" key="9">
    <source>
        <dbReference type="ARBA" id="ARBA00022871"/>
    </source>
</evidence>
<keyword evidence="10" id="KW-0943">RNA-mediated gene silencing</keyword>
<evidence type="ECO:0000256" key="10">
    <source>
        <dbReference type="ARBA" id="ARBA00023158"/>
    </source>
</evidence>
<keyword evidence="2" id="KW-0217">Developmental protein</keyword>
<dbReference type="GO" id="GO:0003676">
    <property type="term" value="F:nucleic acid binding"/>
    <property type="evidence" value="ECO:0007669"/>
    <property type="project" value="InterPro"/>
</dbReference>
<name>A0A8S4GDR8_PLUXY</name>
<keyword evidence="4" id="KW-0547">Nucleotide-binding</keyword>
<dbReference type="SUPFAM" id="SSF49764">
    <property type="entry name" value="HSP20-like chaperones"/>
    <property type="match status" value="1"/>
</dbReference>
<dbReference type="InterPro" id="IPR008978">
    <property type="entry name" value="HSP20-like_chaperone"/>
</dbReference>
<evidence type="ECO:0000256" key="13">
    <source>
        <dbReference type="SAM" id="MobiDB-lite"/>
    </source>
</evidence>
<feature type="region of interest" description="Disordered" evidence="13">
    <location>
        <begin position="1512"/>
        <end position="1551"/>
    </location>
</feature>
<evidence type="ECO:0000256" key="7">
    <source>
        <dbReference type="ARBA" id="ARBA00022806"/>
    </source>
</evidence>
<dbReference type="Gene3D" id="2.40.50.90">
    <property type="match status" value="1"/>
</dbReference>
<feature type="region of interest" description="Disordered" evidence="13">
    <location>
        <begin position="283"/>
        <end position="311"/>
    </location>
</feature>
<evidence type="ECO:0000256" key="6">
    <source>
        <dbReference type="ARBA" id="ARBA00022801"/>
    </source>
</evidence>
<feature type="region of interest" description="Disordered" evidence="13">
    <location>
        <begin position="330"/>
        <end position="349"/>
    </location>
</feature>
<comment type="catalytic activity">
    <reaction evidence="12">
        <text>ATP + H2O = ADP + phosphate + H(+)</text>
        <dbReference type="Rhea" id="RHEA:13065"/>
        <dbReference type="ChEBI" id="CHEBI:15377"/>
        <dbReference type="ChEBI" id="CHEBI:15378"/>
        <dbReference type="ChEBI" id="CHEBI:30616"/>
        <dbReference type="ChEBI" id="CHEBI:43474"/>
        <dbReference type="ChEBI" id="CHEBI:456216"/>
        <dbReference type="EC" id="3.6.4.13"/>
    </reaction>
</comment>
<dbReference type="SMART" id="SM00487">
    <property type="entry name" value="DEXDc"/>
    <property type="match status" value="1"/>
</dbReference>
<evidence type="ECO:0000256" key="11">
    <source>
        <dbReference type="ARBA" id="ARBA00023254"/>
    </source>
</evidence>